<dbReference type="Proteomes" id="UP001174909">
    <property type="component" value="Unassembled WGS sequence"/>
</dbReference>
<proteinExistence type="inferred from homology"/>
<dbReference type="Pfam" id="PF03437">
    <property type="entry name" value="BtpA"/>
    <property type="match status" value="1"/>
</dbReference>
<name>A0AA35SNT0_GEOBA</name>
<comment type="caution">
    <text evidence="2">The sequence shown here is derived from an EMBL/GenBank/DDBJ whole genome shotgun (WGS) entry which is preliminary data.</text>
</comment>
<keyword evidence="3" id="KW-1185">Reference proteome</keyword>
<dbReference type="PIRSF" id="PIRSF005956">
    <property type="entry name" value="BtpA"/>
    <property type="match status" value="1"/>
</dbReference>
<evidence type="ECO:0000313" key="2">
    <source>
        <dbReference type="EMBL" id="CAI8033500.1"/>
    </source>
</evidence>
<organism evidence="2 3">
    <name type="scientific">Geodia barretti</name>
    <name type="common">Barrett's horny sponge</name>
    <dbReference type="NCBI Taxonomy" id="519541"/>
    <lineage>
        <taxon>Eukaryota</taxon>
        <taxon>Metazoa</taxon>
        <taxon>Porifera</taxon>
        <taxon>Demospongiae</taxon>
        <taxon>Heteroscleromorpha</taxon>
        <taxon>Tetractinellida</taxon>
        <taxon>Astrophorina</taxon>
        <taxon>Geodiidae</taxon>
        <taxon>Geodia</taxon>
    </lineage>
</organism>
<dbReference type="SUPFAM" id="SSF51366">
    <property type="entry name" value="Ribulose-phoshate binding barrel"/>
    <property type="match status" value="1"/>
</dbReference>
<gene>
    <name evidence="2" type="ORF">GBAR_LOCUS18886</name>
</gene>
<dbReference type="InterPro" id="IPR005137">
    <property type="entry name" value="BtpA"/>
</dbReference>
<protein>
    <submittedName>
        <fullName evidence="2">Photosystem I biogenesis protein BtpA</fullName>
    </submittedName>
</protein>
<dbReference type="PANTHER" id="PTHR21381:SF3">
    <property type="entry name" value="SGC REGION PROTEIN SGCQ-RELATED"/>
    <property type="match status" value="1"/>
</dbReference>
<comment type="similarity">
    <text evidence="1">Belongs to the BtpA family.</text>
</comment>
<dbReference type="NCBIfam" id="TIGR00259">
    <property type="entry name" value="thylakoid_BtpA"/>
    <property type="match status" value="1"/>
</dbReference>
<dbReference type="InterPro" id="IPR011060">
    <property type="entry name" value="RibuloseP-bd_barrel"/>
</dbReference>
<evidence type="ECO:0000313" key="3">
    <source>
        <dbReference type="Proteomes" id="UP001174909"/>
    </source>
</evidence>
<dbReference type="EMBL" id="CASHTH010002671">
    <property type="protein sequence ID" value="CAI8033500.1"/>
    <property type="molecule type" value="Genomic_DNA"/>
</dbReference>
<dbReference type="AlphaFoldDB" id="A0AA35SNT0"/>
<reference evidence="2" key="1">
    <citation type="submission" date="2023-03" db="EMBL/GenBank/DDBJ databases">
        <authorList>
            <person name="Steffen K."/>
            <person name="Cardenas P."/>
        </authorList>
    </citation>
    <scope>NUCLEOTIDE SEQUENCE</scope>
</reference>
<dbReference type="PANTHER" id="PTHR21381">
    <property type="entry name" value="ZGC:162297"/>
    <property type="match status" value="1"/>
</dbReference>
<accession>A0AA35SNT0</accession>
<evidence type="ECO:0000256" key="1">
    <source>
        <dbReference type="ARBA" id="ARBA00006007"/>
    </source>
</evidence>
<sequence>MNRAKMEAGILQDGGAQGVIVENFGDSPFRTGRVDPETVAAMTLAVEHVRGAVSIPVGINMLRNDAISALGVAVATGSEFIRVNVHYGVMATDEGIVEGEAHETTRRRRSLNADVQILADVLVKHAEPMGQKDIGLVAQETTRRALADGLIVSGPATGQPTNSFDVSVVRRAVPDGFVLVGSGINDHNVWRILEHADGAIVGTSLKKEGIVTNPVDPERVSRLAEIFASMP</sequence>